<feature type="domain" description="4Fe-4S ferredoxin-type" evidence="9">
    <location>
        <begin position="720"/>
        <end position="749"/>
    </location>
</feature>
<evidence type="ECO:0000256" key="8">
    <source>
        <dbReference type="PIRSR" id="PIRSR000159-50"/>
    </source>
</evidence>
<dbReference type="SMART" id="SM00890">
    <property type="entry name" value="EKR"/>
    <property type="match status" value="1"/>
</dbReference>
<keyword evidence="5" id="KW-0560">Oxidoreductase</keyword>
<feature type="binding site" evidence="8">
    <location>
        <position position="739"/>
    </location>
    <ligand>
        <name>[4Fe-4S] cluster</name>
        <dbReference type="ChEBI" id="CHEBI:49883"/>
        <label>2</label>
    </ligand>
</feature>
<dbReference type="FunFam" id="3.40.50.970:FF:000041">
    <property type="entry name" value="Pyruvate:ferredoxin (Flavodoxin) oxidoreductase"/>
    <property type="match status" value="1"/>
</dbReference>
<dbReference type="PROSITE" id="PS00198">
    <property type="entry name" value="4FE4S_FER_1"/>
    <property type="match status" value="1"/>
</dbReference>
<dbReference type="InterPro" id="IPR017900">
    <property type="entry name" value="4Fe4S_Fe_S_CS"/>
</dbReference>
<keyword evidence="2 8" id="KW-0004">4Fe-4S</keyword>
<dbReference type="InterPro" id="IPR050722">
    <property type="entry name" value="Pyruvate:ferred/Flavod_OxRd"/>
</dbReference>
<evidence type="ECO:0000259" key="9">
    <source>
        <dbReference type="PROSITE" id="PS51379"/>
    </source>
</evidence>
<dbReference type="Gene3D" id="3.30.70.20">
    <property type="match status" value="1"/>
</dbReference>
<feature type="binding site" evidence="8">
    <location>
        <position position="791"/>
    </location>
    <ligand>
        <name>[4Fe-4S] cluster</name>
        <dbReference type="ChEBI" id="CHEBI:49883"/>
        <label>1</label>
    </ligand>
</feature>
<dbReference type="Gene3D" id="4.10.780.10">
    <property type="entry name" value="Pyruvate-flavodoxin oxidoreductase, EKR domain"/>
    <property type="match status" value="1"/>
</dbReference>
<dbReference type="InterPro" id="IPR033412">
    <property type="entry name" value="PFOR_II"/>
</dbReference>
<gene>
    <name evidence="10" type="primary">PFO4</name>
</gene>
<comment type="cofactor">
    <cofactor evidence="8">
        <name>[4Fe-4S] cluster</name>
        <dbReference type="ChEBI" id="CHEBI:49883"/>
    </cofactor>
    <text evidence="8">Binds 3 [4Fe-4S] clusters per subunit.</text>
</comment>
<dbReference type="PROSITE" id="PS51379">
    <property type="entry name" value="4FE4S_FER_2"/>
    <property type="match status" value="2"/>
</dbReference>
<dbReference type="EMBL" id="KT984515">
    <property type="protein sequence ID" value="ANM86735.1"/>
    <property type="molecule type" value="mRNA"/>
</dbReference>
<feature type="binding site" evidence="8">
    <location>
        <position position="732"/>
    </location>
    <ligand>
        <name>[4Fe-4S] cluster</name>
        <dbReference type="ChEBI" id="CHEBI:49883"/>
        <label>1</label>
    </ligand>
</feature>
<dbReference type="InterPro" id="IPR011766">
    <property type="entry name" value="TPP_enzyme_TPP-bd"/>
</dbReference>
<feature type="domain" description="4Fe-4S ferredoxin-type" evidence="9">
    <location>
        <begin position="772"/>
        <end position="801"/>
    </location>
</feature>
<organism evidence="10">
    <name type="scientific">Stygiella incarcerata</name>
    <dbReference type="NCBI Taxonomy" id="1712417"/>
    <lineage>
        <taxon>Eukaryota</taxon>
        <taxon>Discoba</taxon>
        <taxon>Jakobida</taxon>
        <taxon>Andalucina</taxon>
        <taxon>Stygiellidae</taxon>
        <taxon>Stygiella</taxon>
    </lineage>
</organism>
<feature type="binding site" evidence="8">
    <location>
        <position position="847"/>
    </location>
    <ligand>
        <name>[4Fe-4S] cluster</name>
        <dbReference type="ChEBI" id="CHEBI:49883"/>
        <label>3</label>
    </ligand>
</feature>
<feature type="binding site" evidence="8">
    <location>
        <position position="729"/>
    </location>
    <ligand>
        <name>[4Fe-4S] cluster</name>
        <dbReference type="ChEBI" id="CHEBI:49883"/>
        <label>1</label>
    </ligand>
</feature>
<reference evidence="10" key="1">
    <citation type="journal article" date="2016" name="Mol. Biol. Evol.">
        <title>Novel hydrogenosomes in the microaerophilic jakobid Stygiella incarcerata.</title>
        <authorList>
            <person name="Leger M.M."/>
            <person name="Eme L."/>
            <person name="Hug L.A."/>
            <person name="Roger A.J."/>
        </authorList>
    </citation>
    <scope>NUCLEOTIDE SEQUENCE</scope>
</reference>
<keyword evidence="7 8" id="KW-0411">Iron-sulfur</keyword>
<feature type="binding site" evidence="8">
    <location>
        <position position="875"/>
    </location>
    <ligand>
        <name>[4Fe-4S] cluster</name>
        <dbReference type="ChEBI" id="CHEBI:49883"/>
        <label>3</label>
    </ligand>
</feature>
<dbReference type="GO" id="GO:0022900">
    <property type="term" value="P:electron transport chain"/>
    <property type="evidence" value="ECO:0007669"/>
    <property type="project" value="InterPro"/>
</dbReference>
<dbReference type="InterPro" id="IPR019752">
    <property type="entry name" value="Pyrv/ketoisovalerate_OxRed_cat"/>
</dbReference>
<dbReference type="GO" id="GO:0051539">
    <property type="term" value="F:4 iron, 4 sulfur cluster binding"/>
    <property type="evidence" value="ECO:0007669"/>
    <property type="project" value="UniProtKB-KW"/>
</dbReference>
<dbReference type="Pfam" id="PF10371">
    <property type="entry name" value="EKR"/>
    <property type="match status" value="1"/>
</dbReference>
<keyword evidence="10" id="KW-0670">Pyruvate</keyword>
<dbReference type="GO" id="GO:0005506">
    <property type="term" value="F:iron ion binding"/>
    <property type="evidence" value="ECO:0007669"/>
    <property type="project" value="InterPro"/>
</dbReference>
<dbReference type="AlphaFoldDB" id="A0A192ZIU8"/>
<dbReference type="NCBIfam" id="TIGR02176">
    <property type="entry name" value="pyruv_ox_red"/>
    <property type="match status" value="1"/>
</dbReference>
<evidence type="ECO:0000256" key="2">
    <source>
        <dbReference type="ARBA" id="ARBA00022485"/>
    </source>
</evidence>
<evidence type="ECO:0000256" key="4">
    <source>
        <dbReference type="ARBA" id="ARBA00022982"/>
    </source>
</evidence>
<accession>A0A192ZIU8</accession>
<dbReference type="SUPFAM" id="SSF52518">
    <property type="entry name" value="Thiamin diphosphate-binding fold (THDP-binding)"/>
    <property type="match status" value="2"/>
</dbReference>
<feature type="binding site" evidence="8">
    <location>
        <position position="784"/>
    </location>
    <ligand>
        <name>[4Fe-4S] cluster</name>
        <dbReference type="ChEBI" id="CHEBI:49883"/>
        <label>2</label>
    </ligand>
</feature>
<sequence>MLRSTFTSVGASSSSRSVFSVLQRWKHIEAIDGNEAAAYVAFSMADVGLGYPITPSSSAFEMMEKWANVDGRKNAFGDVPSVSLLQSEAGVSGSLHGALATGVLGTTFTSSQGLMLMVPNLFKMGNGNLPAVIHVASRAMIRSKGTMFCDHSDVMTVRPTGWALLASSCVQEVHDLGLAAHLSAIKGHVPFMHFYDGFRTSHEMAKIECLDYDEIATIIPHDDVHEFRQRGFNANHPQIRGTAVNSDVLMQWDEACNKWFVELPDVVEGVFRDIEGLTGRHYDLFDYSGHPQPDAVIVIMGSGANTACEVVNHMNVMHGKRLGVIKVHLYRPFSAKHFLEALPDSAKRICVLDRVREYGSIGQPLFLDVCGVLHSKRDTREVIGGLYGLDGKSFTPGMIRSILNNLEAETPKDQFTVGIVDDVLHNSLPMLPEDESTVPPSIKQSVFWGVGADGTVGANKEAMSIISHNTPLEAQGYFAFEAKKSGGWTFSHLRFGPEKILAEYEIQHADYVACHNQSFVSKYPILNNVKEGGIFVLNSRCTSLEEQENLLPAALKTIMAKRNVKFYNIDASGLAKSMGMGGRINMIMQTVFFYLSQVVDLDLALTLLKDGIRKNYKKQGEKVIELNIRCVDEALKNLKKIDYPREMWLHADEREDPNAVPTHLDALEANLDVPQVVKDVVIPTLRMKGEQLPVSAFLDIADGRIPTGTSKYEKRGVAFQIPVWDEEACVKCNDCSLSCPHAAIRPFLVTKEEVDAAPEGFKHITGIKNYRFSIQIAPFDCMGCGVCVEACRDEALTMVPVKDLDMKHCSDLWEYAFKLPIRSDEIKRVDAGSLQYRQPLLEFSGACAGCGQTPYAKLLTQLFGERMIIANATGCSLIWTASFPVTAYTTSYRGRGPAWGNSLFEDNAEYGFGMVCATSHRRRVLSERVEKLMDVAEDPELRKKLDAWAVKKNDPHGSMMTGDALIDLFNDRPELLNDPLVKEISQSSDLFTKPSHWLIGGDGWAYDIGYGGLDHVLAQSVDVNVLVFDNEAYANTGFQVSKSTPHGGVTKFALAGKRGHKKELGMMAMQYGHVYVATVSLGGNKNHLVKVLMEAEAYPGPSLIITYCPCIGHGIEGNMCQVNEQERLAVLTGYWPLYKYNPLLKEQGKNPFSLISKKPTMPLEKFLDTQIRFTAMKKENPKLVRSLYEGLKSDVDERWKRLERMAAEE</sequence>
<dbReference type="GO" id="GO:0016903">
    <property type="term" value="F:oxidoreductase activity, acting on the aldehyde or oxo group of donors"/>
    <property type="evidence" value="ECO:0007669"/>
    <property type="project" value="InterPro"/>
</dbReference>
<dbReference type="Gene3D" id="3.40.50.970">
    <property type="match status" value="2"/>
</dbReference>
<proteinExistence type="evidence at transcript level"/>
<dbReference type="PANTHER" id="PTHR32154:SF0">
    <property type="entry name" value="PYRUVATE-FLAVODOXIN OXIDOREDUCTASE-RELATED"/>
    <property type="match status" value="1"/>
</dbReference>
<dbReference type="InterPro" id="IPR002869">
    <property type="entry name" value="Pyrv_flavodox_OxRed_cen"/>
</dbReference>
<keyword evidence="4" id="KW-0249">Electron transport</keyword>
<feature type="binding site" evidence="8">
    <location>
        <position position="781"/>
    </location>
    <ligand>
        <name>[4Fe-4S] cluster</name>
        <dbReference type="ChEBI" id="CHEBI:49883"/>
        <label>2</label>
    </ligand>
</feature>
<dbReference type="Gene3D" id="3.40.50.920">
    <property type="match status" value="1"/>
</dbReference>
<dbReference type="InterPro" id="IPR017896">
    <property type="entry name" value="4Fe4S_Fe-S-bd"/>
</dbReference>
<dbReference type="Pfam" id="PF12838">
    <property type="entry name" value="Fer4_7"/>
    <property type="match status" value="1"/>
</dbReference>
<dbReference type="InterPro" id="IPR029061">
    <property type="entry name" value="THDP-binding"/>
</dbReference>
<dbReference type="Gene3D" id="3.40.920.10">
    <property type="entry name" value="Pyruvate-ferredoxin oxidoreductase, PFOR, domain III"/>
    <property type="match status" value="1"/>
</dbReference>
<feature type="binding site" evidence="8">
    <location>
        <position position="1110"/>
    </location>
    <ligand>
        <name>[4Fe-4S] cluster</name>
        <dbReference type="ChEBI" id="CHEBI:49883"/>
        <label>3</label>
    </ligand>
</feature>
<dbReference type="Pfam" id="PF02775">
    <property type="entry name" value="TPP_enzyme_C"/>
    <property type="match status" value="1"/>
</dbReference>
<feature type="binding site" evidence="8">
    <location>
        <position position="787"/>
    </location>
    <ligand>
        <name>[4Fe-4S] cluster</name>
        <dbReference type="ChEBI" id="CHEBI:49883"/>
        <label>2</label>
    </ligand>
</feature>
<dbReference type="Pfam" id="PF01558">
    <property type="entry name" value="POR"/>
    <property type="match status" value="1"/>
</dbReference>
<dbReference type="GO" id="GO:0030976">
    <property type="term" value="F:thiamine pyrophosphate binding"/>
    <property type="evidence" value="ECO:0007669"/>
    <property type="project" value="InterPro"/>
</dbReference>
<dbReference type="InterPro" id="IPR037112">
    <property type="entry name" value="Pyrv-flavodox_OxR_EKR_sf"/>
</dbReference>
<dbReference type="FunFam" id="3.40.50.920:FF:000007">
    <property type="entry name" value="Pyruvate:ferredoxin (Flavodoxin) oxidoreductase"/>
    <property type="match status" value="1"/>
</dbReference>
<dbReference type="InterPro" id="IPR019456">
    <property type="entry name" value="Pyrv-flavodox_OxRtase_EKR"/>
</dbReference>
<keyword evidence="6 8" id="KW-0408">Iron</keyword>
<protein>
    <submittedName>
        <fullName evidence="10">Pyruvate ferredoxin oxidoreductase 4</fullName>
    </submittedName>
</protein>
<dbReference type="FunFam" id="3.40.50.970:FF:000012">
    <property type="entry name" value="Pyruvate:ferredoxin (Flavodoxin) oxidoreductase"/>
    <property type="match status" value="1"/>
</dbReference>
<evidence type="ECO:0000256" key="6">
    <source>
        <dbReference type="ARBA" id="ARBA00023004"/>
    </source>
</evidence>
<evidence type="ECO:0000256" key="1">
    <source>
        <dbReference type="ARBA" id="ARBA00022448"/>
    </source>
</evidence>
<keyword evidence="1" id="KW-0813">Transport</keyword>
<dbReference type="PANTHER" id="PTHR32154">
    <property type="entry name" value="PYRUVATE-FLAVODOXIN OXIDOREDUCTASE-RELATED"/>
    <property type="match status" value="1"/>
</dbReference>
<dbReference type="SUPFAM" id="SSF52922">
    <property type="entry name" value="TK C-terminal domain-like"/>
    <property type="match status" value="1"/>
</dbReference>
<evidence type="ECO:0000256" key="5">
    <source>
        <dbReference type="ARBA" id="ARBA00023002"/>
    </source>
</evidence>
<evidence type="ECO:0000313" key="10">
    <source>
        <dbReference type="EMBL" id="ANM86735.1"/>
    </source>
</evidence>
<dbReference type="Pfam" id="PF17147">
    <property type="entry name" value="PFOR_II"/>
    <property type="match status" value="1"/>
</dbReference>
<feature type="binding site" evidence="8">
    <location>
        <position position="850"/>
    </location>
    <ligand>
        <name>[4Fe-4S] cluster</name>
        <dbReference type="ChEBI" id="CHEBI:49883"/>
        <label>3</label>
    </ligand>
</feature>
<dbReference type="CDD" id="cd07034">
    <property type="entry name" value="TPP_PYR_PFOR_IOR-alpha_like"/>
    <property type="match status" value="1"/>
</dbReference>
<dbReference type="CDD" id="cd03377">
    <property type="entry name" value="TPP_PFOR_PNO"/>
    <property type="match status" value="1"/>
</dbReference>
<evidence type="ECO:0000256" key="3">
    <source>
        <dbReference type="ARBA" id="ARBA00022723"/>
    </source>
</evidence>
<dbReference type="InterPro" id="IPR011895">
    <property type="entry name" value="Pyrv_flavodox_OxRed"/>
</dbReference>
<evidence type="ECO:0000256" key="7">
    <source>
        <dbReference type="ARBA" id="ARBA00023014"/>
    </source>
</evidence>
<keyword evidence="3 8" id="KW-0479">Metal-binding</keyword>
<dbReference type="InterPro" id="IPR009014">
    <property type="entry name" value="Transketo_C/PFOR_II"/>
</dbReference>
<dbReference type="PIRSF" id="PIRSF000159">
    <property type="entry name" value="NifJ"/>
    <property type="match status" value="1"/>
</dbReference>
<dbReference type="Pfam" id="PF01855">
    <property type="entry name" value="POR_N"/>
    <property type="match status" value="1"/>
</dbReference>
<dbReference type="FunFam" id="3.40.920.10:FF:000001">
    <property type="entry name" value="Pyruvate:ferredoxin (Flavodoxin) oxidoreductase"/>
    <property type="match status" value="1"/>
</dbReference>
<dbReference type="GO" id="GO:0006979">
    <property type="term" value="P:response to oxidative stress"/>
    <property type="evidence" value="ECO:0007669"/>
    <property type="project" value="TreeGrafter"/>
</dbReference>
<feature type="binding site" evidence="8">
    <location>
        <position position="735"/>
    </location>
    <ligand>
        <name>[4Fe-4S] cluster</name>
        <dbReference type="ChEBI" id="CHEBI:49883"/>
        <label>1</label>
    </ligand>
</feature>
<dbReference type="SUPFAM" id="SSF53323">
    <property type="entry name" value="Pyruvate-ferredoxin oxidoreductase, PFOR, domain III"/>
    <property type="match status" value="1"/>
</dbReference>
<name>A0A192ZIU8_9EUKA</name>
<dbReference type="InterPro" id="IPR002880">
    <property type="entry name" value="Pyrv_Fd/Flavodoxin_OxRdtase_N"/>
</dbReference>
<dbReference type="SUPFAM" id="SSF54862">
    <property type="entry name" value="4Fe-4S ferredoxins"/>
    <property type="match status" value="1"/>
</dbReference>